<evidence type="ECO:0000313" key="4">
    <source>
        <dbReference type="Proteomes" id="UP001620339"/>
    </source>
</evidence>
<feature type="compositionally biased region" description="Polar residues" evidence="1">
    <location>
        <begin position="70"/>
        <end position="86"/>
    </location>
</feature>
<dbReference type="EMBL" id="JADIKK010000008">
    <property type="protein sequence ID" value="MFK2878582.1"/>
    <property type="molecule type" value="Genomic_DNA"/>
</dbReference>
<comment type="caution">
    <text evidence="3">The sequence shown here is derived from an EMBL/GenBank/DDBJ whole genome shotgun (WGS) entry which is preliminary data.</text>
</comment>
<dbReference type="InterPro" id="IPR021136">
    <property type="entry name" value="Flagellar_hook_control-like_C"/>
</dbReference>
<dbReference type="PANTHER" id="PTHR37533:SF2">
    <property type="entry name" value="FLAGELLAR HOOK-LENGTH CONTROL PROTEIN"/>
    <property type="match status" value="1"/>
</dbReference>
<proteinExistence type="predicted"/>
<feature type="region of interest" description="Disordered" evidence="1">
    <location>
        <begin position="384"/>
        <end position="412"/>
    </location>
</feature>
<feature type="domain" description="Flagellar hook-length control protein-like C-terminal" evidence="2">
    <location>
        <begin position="311"/>
        <end position="392"/>
    </location>
</feature>
<feature type="compositionally biased region" description="Low complexity" evidence="1">
    <location>
        <begin position="1"/>
        <end position="28"/>
    </location>
</feature>
<feature type="compositionally biased region" description="Low complexity" evidence="1">
    <location>
        <begin position="87"/>
        <end position="114"/>
    </location>
</feature>
<dbReference type="Pfam" id="PF02120">
    <property type="entry name" value="Flg_hook"/>
    <property type="match status" value="1"/>
</dbReference>
<gene>
    <name evidence="3" type="ORF">ISP25_16035</name>
</gene>
<dbReference type="RefSeq" id="WP_404615334.1">
    <property type="nucleotide sequence ID" value="NZ_JADIKK010000008.1"/>
</dbReference>
<feature type="compositionally biased region" description="Low complexity" evidence="1">
    <location>
        <begin position="135"/>
        <end position="156"/>
    </location>
</feature>
<feature type="region of interest" description="Disordered" evidence="1">
    <location>
        <begin position="135"/>
        <end position="162"/>
    </location>
</feature>
<dbReference type="Proteomes" id="UP001620339">
    <property type="component" value="Unassembled WGS sequence"/>
</dbReference>
<evidence type="ECO:0000256" key="1">
    <source>
        <dbReference type="SAM" id="MobiDB-lite"/>
    </source>
</evidence>
<keyword evidence="3" id="KW-0966">Cell projection</keyword>
<dbReference type="InterPro" id="IPR052563">
    <property type="entry name" value="FliK"/>
</dbReference>
<protein>
    <submittedName>
        <fullName evidence="3">Flagellar hook-length control protein FliK</fullName>
    </submittedName>
</protein>
<feature type="compositionally biased region" description="Polar residues" evidence="1">
    <location>
        <begin position="36"/>
        <end position="52"/>
    </location>
</feature>
<keyword evidence="4" id="KW-1185">Reference proteome</keyword>
<accession>A0ABW8J969</accession>
<dbReference type="CDD" id="cd17470">
    <property type="entry name" value="T3SS_Flik_C"/>
    <property type="match status" value="1"/>
</dbReference>
<organism evidence="3 4">
    <name type="scientific">Rhodanobacter hydrolyticus</name>
    <dbReference type="NCBI Taxonomy" id="2250595"/>
    <lineage>
        <taxon>Bacteria</taxon>
        <taxon>Pseudomonadati</taxon>
        <taxon>Pseudomonadota</taxon>
        <taxon>Gammaproteobacteria</taxon>
        <taxon>Lysobacterales</taxon>
        <taxon>Rhodanobacteraceae</taxon>
        <taxon>Rhodanobacter</taxon>
    </lineage>
</organism>
<keyword evidence="3" id="KW-0282">Flagellum</keyword>
<keyword evidence="3" id="KW-0969">Cilium</keyword>
<evidence type="ECO:0000313" key="3">
    <source>
        <dbReference type="EMBL" id="MFK2878582.1"/>
    </source>
</evidence>
<evidence type="ECO:0000259" key="2">
    <source>
        <dbReference type="Pfam" id="PF02120"/>
    </source>
</evidence>
<name>A0ABW8J969_9GAMM</name>
<dbReference type="PANTHER" id="PTHR37533">
    <property type="entry name" value="FLAGELLAR HOOK-LENGTH CONTROL PROTEIN"/>
    <property type="match status" value="1"/>
</dbReference>
<feature type="region of interest" description="Disordered" evidence="1">
    <location>
        <begin position="1"/>
        <end position="114"/>
    </location>
</feature>
<reference evidence="3 4" key="1">
    <citation type="submission" date="2020-10" db="EMBL/GenBank/DDBJ databases">
        <title>Phylogeny of dyella-like bacteria.</title>
        <authorList>
            <person name="Fu J."/>
        </authorList>
    </citation>
    <scope>NUCLEOTIDE SEQUENCE [LARGE SCALE GENOMIC DNA]</scope>
    <source>
        <strain evidence="3 4">KACC 19113</strain>
    </source>
</reference>
<sequence length="434" mass="41669">MAAPATLSPIPAASSLPSTLASAPSSTPGSDAPGNTFDQQLQAARNSQSGEGSASSATPPAPTPDANRQGDPSSSGAAKSTQESNMATVGTASTTSAAGAASTASANASSKTNAATNGQTVDAALAALAQTAQTATGTGSGDAAPSATAKAPASKTDATDDEGAASLAGAMLAMLGQVNGNMAGAQSDADDGTVSADGSSSGQAKAAMALQGLNANGQASAADGATGGVMTGTAAGNAVSLANFASMLGNTAGAAADTGTDTHKATSGLDALAFAATPMLPQTANAQAVALPQLQMSSPTGSAGFAGELGQQVMWLGQQGVQQAKIRLNPQDLGSLDVHVTVNQNRIDVVFSAQHPAAVTAVQQSLPQLDNMLNRHGLSLGHAEVGQQQSGSGHSRGEGGSGAQASSGDDVGEVQGASLSAATTSQIGLLDAFA</sequence>
<dbReference type="Gene3D" id="3.30.750.140">
    <property type="match status" value="1"/>
</dbReference>
<dbReference type="InterPro" id="IPR038610">
    <property type="entry name" value="FliK-like_C_sf"/>
</dbReference>